<evidence type="ECO:0000256" key="3">
    <source>
        <dbReference type="ARBA" id="ARBA00022898"/>
    </source>
</evidence>
<keyword evidence="6" id="KW-1185">Reference proteome</keyword>
<gene>
    <name evidence="5" type="ORF">ACFSKQ_12625</name>
</gene>
<sequence length="428" mass="45059">MSQPAAPLPSDPAEAMLARRRALLGGSYRLFYERPVHLVRGEGVWLFDAEGRRYLDAYNNVPAVGHSHPRVNAAVTAQMGLLNTHTRYLHEAILSYSERLLATFPEEIAQVMYTCTGSEAVDLALRIARHHTQGAGVVVTANAYHGTTAATVEISPSLGPAVPLGRCVRTVEVPGEGPRMGRVLAENVAAAFADLARHGIRPAAFVADGIFSTDGVRAEPAGFLQPVLEAVHAAGALYVADEVQPGFGRTGGAFWGFQRHSIVPDMAVMGKPMGNGLPIAALALRPEVGERFGREVRYFNTFGANHVSLAAAGAVLDVIEAEGLQANAARVGTQLLEGLKGLAGEFDRVGEARGAGLFLALDLRDGETGAPDAALATRVVNSLRERGVLIGASGPAGNVLKIRPPLPFASAHADLFLAKLREVLAGTA</sequence>
<dbReference type="InterPro" id="IPR049704">
    <property type="entry name" value="Aminotrans_3_PPA_site"/>
</dbReference>
<dbReference type="SUPFAM" id="SSF53383">
    <property type="entry name" value="PLP-dependent transferases"/>
    <property type="match status" value="1"/>
</dbReference>
<dbReference type="InterPro" id="IPR015422">
    <property type="entry name" value="PyrdxlP-dep_Trfase_small"/>
</dbReference>
<dbReference type="EMBL" id="JBHUIJ010000015">
    <property type="protein sequence ID" value="MFD2238294.1"/>
    <property type="molecule type" value="Genomic_DNA"/>
</dbReference>
<proteinExistence type="inferred from homology"/>
<dbReference type="InterPro" id="IPR015421">
    <property type="entry name" value="PyrdxlP-dep_Trfase_major"/>
</dbReference>
<evidence type="ECO:0000256" key="4">
    <source>
        <dbReference type="RuleBase" id="RU003560"/>
    </source>
</evidence>
<evidence type="ECO:0000256" key="1">
    <source>
        <dbReference type="ARBA" id="ARBA00001933"/>
    </source>
</evidence>
<comment type="caution">
    <text evidence="5">The sequence shown here is derived from an EMBL/GenBank/DDBJ whole genome shotgun (WGS) entry which is preliminary data.</text>
</comment>
<dbReference type="Pfam" id="PF00202">
    <property type="entry name" value="Aminotran_3"/>
    <property type="match status" value="1"/>
</dbReference>
<accession>A0ABW5CM76</accession>
<evidence type="ECO:0000256" key="2">
    <source>
        <dbReference type="ARBA" id="ARBA00008954"/>
    </source>
</evidence>
<keyword evidence="3 4" id="KW-0663">Pyridoxal phosphate</keyword>
<dbReference type="PANTHER" id="PTHR45688">
    <property type="match status" value="1"/>
</dbReference>
<dbReference type="Proteomes" id="UP001597371">
    <property type="component" value="Unassembled WGS sequence"/>
</dbReference>
<keyword evidence="5" id="KW-0808">Transferase</keyword>
<dbReference type="PROSITE" id="PS00600">
    <property type="entry name" value="AA_TRANSFER_CLASS_3"/>
    <property type="match status" value="1"/>
</dbReference>
<organism evidence="5 6">
    <name type="scientific">Aureimonas populi</name>
    <dbReference type="NCBI Taxonomy" id="1701758"/>
    <lineage>
        <taxon>Bacteria</taxon>
        <taxon>Pseudomonadati</taxon>
        <taxon>Pseudomonadota</taxon>
        <taxon>Alphaproteobacteria</taxon>
        <taxon>Hyphomicrobiales</taxon>
        <taxon>Aurantimonadaceae</taxon>
        <taxon>Aureimonas</taxon>
    </lineage>
</organism>
<dbReference type="PIRSF" id="PIRSF000521">
    <property type="entry name" value="Transaminase_4ab_Lys_Orn"/>
    <property type="match status" value="1"/>
</dbReference>
<dbReference type="InterPro" id="IPR005814">
    <property type="entry name" value="Aminotrans_3"/>
</dbReference>
<dbReference type="PANTHER" id="PTHR45688:SF13">
    <property type="entry name" value="ALANINE--GLYOXYLATE AMINOTRANSFERASE 2-LIKE"/>
    <property type="match status" value="1"/>
</dbReference>
<comment type="similarity">
    <text evidence="2 4">Belongs to the class-III pyridoxal-phosphate-dependent aminotransferase family.</text>
</comment>
<dbReference type="Gene3D" id="3.90.1150.10">
    <property type="entry name" value="Aspartate Aminotransferase, domain 1"/>
    <property type="match status" value="1"/>
</dbReference>
<comment type="cofactor">
    <cofactor evidence="1">
        <name>pyridoxal 5'-phosphate</name>
        <dbReference type="ChEBI" id="CHEBI:597326"/>
    </cofactor>
</comment>
<name>A0ABW5CM76_9HYPH</name>
<evidence type="ECO:0000313" key="6">
    <source>
        <dbReference type="Proteomes" id="UP001597371"/>
    </source>
</evidence>
<keyword evidence="5" id="KW-0032">Aminotransferase</keyword>
<dbReference type="GO" id="GO:0008483">
    <property type="term" value="F:transaminase activity"/>
    <property type="evidence" value="ECO:0007669"/>
    <property type="project" value="UniProtKB-KW"/>
</dbReference>
<evidence type="ECO:0000313" key="5">
    <source>
        <dbReference type="EMBL" id="MFD2238294.1"/>
    </source>
</evidence>
<protein>
    <submittedName>
        <fullName evidence="5">Aspartate aminotransferase family protein</fullName>
    </submittedName>
</protein>
<dbReference type="RefSeq" id="WP_245195656.1">
    <property type="nucleotide sequence ID" value="NZ_CP072611.1"/>
</dbReference>
<dbReference type="InterPro" id="IPR015424">
    <property type="entry name" value="PyrdxlP-dep_Trfase"/>
</dbReference>
<dbReference type="Gene3D" id="3.40.640.10">
    <property type="entry name" value="Type I PLP-dependent aspartate aminotransferase-like (Major domain)"/>
    <property type="match status" value="1"/>
</dbReference>
<dbReference type="CDD" id="cd00610">
    <property type="entry name" value="OAT_like"/>
    <property type="match status" value="1"/>
</dbReference>
<reference evidence="6" key="1">
    <citation type="journal article" date="2019" name="Int. J. Syst. Evol. Microbiol.">
        <title>The Global Catalogue of Microorganisms (GCM) 10K type strain sequencing project: providing services to taxonomists for standard genome sequencing and annotation.</title>
        <authorList>
            <consortium name="The Broad Institute Genomics Platform"/>
            <consortium name="The Broad Institute Genome Sequencing Center for Infectious Disease"/>
            <person name="Wu L."/>
            <person name="Ma J."/>
        </authorList>
    </citation>
    <scope>NUCLEOTIDE SEQUENCE [LARGE SCALE GENOMIC DNA]</scope>
    <source>
        <strain evidence="6">ZS-35-S2</strain>
    </source>
</reference>